<keyword evidence="5" id="KW-1185">Reference proteome</keyword>
<comment type="caution">
    <text evidence="4">The sequence shown here is derived from an EMBL/GenBank/DDBJ whole genome shotgun (WGS) entry which is preliminary data.</text>
</comment>
<dbReference type="InterPro" id="IPR002209">
    <property type="entry name" value="Fibroblast_GF_fam"/>
</dbReference>
<dbReference type="STRING" id="50429.A0A2B4RQ93"/>
<dbReference type="Pfam" id="PF00167">
    <property type="entry name" value="FGF"/>
    <property type="match status" value="1"/>
</dbReference>
<accession>A0A2B4RQ93</accession>
<evidence type="ECO:0000256" key="1">
    <source>
        <dbReference type="ARBA" id="ARBA00007936"/>
    </source>
</evidence>
<organism evidence="4 5">
    <name type="scientific">Stylophora pistillata</name>
    <name type="common">Smooth cauliflower coral</name>
    <dbReference type="NCBI Taxonomy" id="50429"/>
    <lineage>
        <taxon>Eukaryota</taxon>
        <taxon>Metazoa</taxon>
        <taxon>Cnidaria</taxon>
        <taxon>Anthozoa</taxon>
        <taxon>Hexacorallia</taxon>
        <taxon>Scleractinia</taxon>
        <taxon>Astrocoeniina</taxon>
        <taxon>Pocilloporidae</taxon>
        <taxon>Stylophora</taxon>
    </lineage>
</organism>
<dbReference type="OrthoDB" id="6158176at2759"/>
<feature type="region of interest" description="Disordered" evidence="3">
    <location>
        <begin position="197"/>
        <end position="233"/>
    </location>
</feature>
<proteinExistence type="inferred from homology"/>
<dbReference type="InterPro" id="IPR056378">
    <property type="entry name" value="Let-756-like_FGF"/>
</dbReference>
<evidence type="ECO:0000313" key="4">
    <source>
        <dbReference type="EMBL" id="PFX18969.1"/>
    </source>
</evidence>
<dbReference type="CDD" id="cd00058">
    <property type="entry name" value="beta-trefoil_FGF"/>
    <property type="match status" value="1"/>
</dbReference>
<dbReference type="PRINTS" id="PR00263">
    <property type="entry name" value="HBGFFGF"/>
</dbReference>
<protein>
    <recommendedName>
        <fullName evidence="2">Fibroblast growth factor</fullName>
        <shortName evidence="2">FGF</shortName>
    </recommendedName>
</protein>
<name>A0A2B4RQ93_STYPI</name>
<sequence>MAGPKSSLTFSSLQKYTRKRQLYAKNGFYIAINATGEVTGTSDESCLNAVLQFLSIGPDLIAIWGLKAKKYLAVDNKGKIFATEAERKECVFREFFGKNFYNIFRTCHSDADGKGWYLSVDENGRISAEKVSYSDEPRLHFIVKTLKDQEEDEVEDKDTVDKLKSQDGSKRRDKKTTKDFGLPSSEIVWIMQQPYHFEGSTSSTPSPPSSSCVSGSSASTGEWTGSGDYSTSV</sequence>
<dbReference type="GO" id="GO:0008083">
    <property type="term" value="F:growth factor activity"/>
    <property type="evidence" value="ECO:0007669"/>
    <property type="project" value="InterPro"/>
</dbReference>
<feature type="compositionally biased region" description="Low complexity" evidence="3">
    <location>
        <begin position="199"/>
        <end position="221"/>
    </location>
</feature>
<gene>
    <name evidence="4" type="primary">Fgf20</name>
    <name evidence="4" type="ORF">AWC38_SpisGene16652</name>
</gene>
<evidence type="ECO:0000313" key="5">
    <source>
        <dbReference type="Proteomes" id="UP000225706"/>
    </source>
</evidence>
<dbReference type="SMART" id="SM00442">
    <property type="entry name" value="FGF"/>
    <property type="match status" value="1"/>
</dbReference>
<dbReference type="AlphaFoldDB" id="A0A2B4RQ93"/>
<feature type="compositionally biased region" description="Basic and acidic residues" evidence="3">
    <location>
        <begin position="157"/>
        <end position="170"/>
    </location>
</feature>
<dbReference type="PRINTS" id="PR00262">
    <property type="entry name" value="IL1HBGF"/>
</dbReference>
<dbReference type="EMBL" id="LSMT01000383">
    <property type="protein sequence ID" value="PFX18969.1"/>
    <property type="molecule type" value="Genomic_DNA"/>
</dbReference>
<dbReference type="Gene3D" id="2.80.10.50">
    <property type="match status" value="1"/>
</dbReference>
<feature type="region of interest" description="Disordered" evidence="3">
    <location>
        <begin position="153"/>
        <end position="179"/>
    </location>
</feature>
<reference evidence="5" key="1">
    <citation type="journal article" date="2017" name="bioRxiv">
        <title>Comparative analysis of the genomes of Stylophora pistillata and Acropora digitifera provides evidence for extensive differences between species of corals.</title>
        <authorList>
            <person name="Voolstra C.R."/>
            <person name="Li Y."/>
            <person name="Liew Y.J."/>
            <person name="Baumgarten S."/>
            <person name="Zoccola D."/>
            <person name="Flot J.-F."/>
            <person name="Tambutte S."/>
            <person name="Allemand D."/>
            <person name="Aranda M."/>
        </authorList>
    </citation>
    <scope>NUCLEOTIDE SEQUENCE [LARGE SCALE GENOMIC DNA]</scope>
</reference>
<evidence type="ECO:0000256" key="3">
    <source>
        <dbReference type="SAM" id="MobiDB-lite"/>
    </source>
</evidence>
<dbReference type="InterPro" id="IPR008996">
    <property type="entry name" value="IL1/FGF"/>
</dbReference>
<dbReference type="PROSITE" id="PS00247">
    <property type="entry name" value="HBGF_FGF"/>
    <property type="match status" value="1"/>
</dbReference>
<dbReference type="Proteomes" id="UP000225706">
    <property type="component" value="Unassembled WGS sequence"/>
</dbReference>
<dbReference type="PANTHER" id="PTHR11486">
    <property type="entry name" value="FIBROBLAST GROWTH FACTOR"/>
    <property type="match status" value="1"/>
</dbReference>
<comment type="similarity">
    <text evidence="1 2">Belongs to the heparin-binding growth factors family.</text>
</comment>
<dbReference type="SUPFAM" id="SSF50353">
    <property type="entry name" value="Cytokine"/>
    <property type="match status" value="1"/>
</dbReference>
<evidence type="ECO:0000256" key="2">
    <source>
        <dbReference type="RuleBase" id="RU049442"/>
    </source>
</evidence>